<dbReference type="PANTHER" id="PTHR21310">
    <property type="entry name" value="AMINOGLYCOSIDE PHOSPHOTRANSFERASE-RELATED-RELATED"/>
    <property type="match status" value="1"/>
</dbReference>
<evidence type="ECO:0000259" key="1">
    <source>
        <dbReference type="Pfam" id="PF01636"/>
    </source>
</evidence>
<dbReference type="OrthoDB" id="2906425at2759"/>
<comment type="caution">
    <text evidence="2">The sequence shown here is derived from an EMBL/GenBank/DDBJ whole genome shotgun (WGS) entry which is preliminary data.</text>
</comment>
<name>A0A9P4GFB1_9PLEO</name>
<evidence type="ECO:0000313" key="3">
    <source>
        <dbReference type="Proteomes" id="UP000800039"/>
    </source>
</evidence>
<accession>A0A9P4GFB1</accession>
<dbReference type="CDD" id="cd05120">
    <property type="entry name" value="APH_ChoK_like"/>
    <property type="match status" value="1"/>
</dbReference>
<dbReference type="InterPro" id="IPR002575">
    <property type="entry name" value="Aminoglycoside_PTrfase"/>
</dbReference>
<reference evidence="2" key="1">
    <citation type="submission" date="2020-01" db="EMBL/GenBank/DDBJ databases">
        <authorList>
            <consortium name="DOE Joint Genome Institute"/>
            <person name="Haridas S."/>
            <person name="Albert R."/>
            <person name="Binder M."/>
            <person name="Bloem J."/>
            <person name="Labutti K."/>
            <person name="Salamov A."/>
            <person name="Andreopoulos B."/>
            <person name="Baker S.E."/>
            <person name="Barry K."/>
            <person name="Bills G."/>
            <person name="Bluhm B.H."/>
            <person name="Cannon C."/>
            <person name="Castanera R."/>
            <person name="Culley D.E."/>
            <person name="Daum C."/>
            <person name="Ezra D."/>
            <person name="Gonzalez J.B."/>
            <person name="Henrissat B."/>
            <person name="Kuo A."/>
            <person name="Liang C."/>
            <person name="Lipzen A."/>
            <person name="Lutzoni F."/>
            <person name="Magnuson J."/>
            <person name="Mondo S."/>
            <person name="Nolan M."/>
            <person name="Ohm R."/>
            <person name="Pangilinan J."/>
            <person name="Park H.-J."/>
            <person name="Ramirez L."/>
            <person name="Alfaro M."/>
            <person name="Sun H."/>
            <person name="Tritt A."/>
            <person name="Yoshinaga Y."/>
            <person name="Zwiers L.-H."/>
            <person name="Turgeon B.G."/>
            <person name="Goodwin S.B."/>
            <person name="Spatafora J.W."/>
            <person name="Crous P.W."/>
            <person name="Grigoriev I.V."/>
        </authorList>
    </citation>
    <scope>NUCLEOTIDE SEQUENCE</scope>
    <source>
        <strain evidence="2">CBS 394.84</strain>
    </source>
</reference>
<feature type="domain" description="Aminoglycoside phosphotransferase" evidence="1">
    <location>
        <begin position="66"/>
        <end position="254"/>
    </location>
</feature>
<keyword evidence="3" id="KW-1185">Reference proteome</keyword>
<dbReference type="Gene3D" id="3.30.200.150">
    <property type="match status" value="1"/>
</dbReference>
<protein>
    <submittedName>
        <fullName evidence="2">Phosphotransferase enzyme family protein-like protein</fullName>
    </submittedName>
</protein>
<dbReference type="Pfam" id="PF01636">
    <property type="entry name" value="APH"/>
    <property type="match status" value="1"/>
</dbReference>
<dbReference type="Gene3D" id="3.90.1200.10">
    <property type="match status" value="1"/>
</dbReference>
<dbReference type="InterPro" id="IPR051678">
    <property type="entry name" value="AGP_Transferase"/>
</dbReference>
<proteinExistence type="predicted"/>
<dbReference type="InterPro" id="IPR011009">
    <property type="entry name" value="Kinase-like_dom_sf"/>
</dbReference>
<organism evidence="2 3">
    <name type="scientific">Cucurbitaria berberidis CBS 394.84</name>
    <dbReference type="NCBI Taxonomy" id="1168544"/>
    <lineage>
        <taxon>Eukaryota</taxon>
        <taxon>Fungi</taxon>
        <taxon>Dikarya</taxon>
        <taxon>Ascomycota</taxon>
        <taxon>Pezizomycotina</taxon>
        <taxon>Dothideomycetes</taxon>
        <taxon>Pleosporomycetidae</taxon>
        <taxon>Pleosporales</taxon>
        <taxon>Pleosporineae</taxon>
        <taxon>Cucurbitariaceae</taxon>
        <taxon>Cucurbitaria</taxon>
    </lineage>
</organism>
<dbReference type="PANTHER" id="PTHR21310:SF58">
    <property type="entry name" value="AMINOGLYCOSIDE PHOSPHOTRANSFERASE DOMAIN-CONTAINING PROTEIN"/>
    <property type="match status" value="1"/>
</dbReference>
<dbReference type="AlphaFoldDB" id="A0A9P4GFB1"/>
<dbReference type="EMBL" id="ML976617">
    <property type="protein sequence ID" value="KAF1844394.1"/>
    <property type="molecule type" value="Genomic_DNA"/>
</dbReference>
<sequence length="282" mass="31533">MNGPCAEILGNLNFANRFQIILKAMGARIITPEELAQAKRFGDYVPVYKVDAETVVKTGDSIRLTEADTMRLVSEKTTIPVPEVYNAYTDPVTGHARIVMEFVEGDCLANVWNTFNNEQKQQVTEQLHGFFSQLRKITGSFIGSIDGSACEDPVFDDEIGAYGPYKDEAAFNEGIVTALRNTLSSGWVDTVCDMVLALKGHNIVMTHGDMSPRNIIVQGSKVVAILDWEMSGYYPEYWEYVKSLYRPAWEGAWIKDRAVDKVLEPYLMELAVFLHVNGIGGW</sequence>
<evidence type="ECO:0000313" key="2">
    <source>
        <dbReference type="EMBL" id="KAF1844394.1"/>
    </source>
</evidence>
<dbReference type="RefSeq" id="XP_040786957.1">
    <property type="nucleotide sequence ID" value="XM_040933925.1"/>
</dbReference>
<dbReference type="SUPFAM" id="SSF56112">
    <property type="entry name" value="Protein kinase-like (PK-like)"/>
    <property type="match status" value="1"/>
</dbReference>
<dbReference type="GeneID" id="63851176"/>
<gene>
    <name evidence="2" type="ORF">K460DRAFT_369262</name>
</gene>
<dbReference type="Proteomes" id="UP000800039">
    <property type="component" value="Unassembled WGS sequence"/>
</dbReference>